<keyword evidence="7 8" id="KW-0472">Membrane</keyword>
<dbReference type="GO" id="GO:0008233">
    <property type="term" value="F:peptidase activity"/>
    <property type="evidence" value="ECO:0007669"/>
    <property type="project" value="UniProtKB-KW"/>
</dbReference>
<gene>
    <name evidence="9" type="primary">xrtQ</name>
    <name evidence="9" type="ORF">HNE05_03000</name>
</gene>
<keyword evidence="3" id="KW-0645">Protease</keyword>
<evidence type="ECO:0000256" key="1">
    <source>
        <dbReference type="ARBA" id="ARBA00004651"/>
    </source>
</evidence>
<dbReference type="NCBIfam" id="NF012182">
    <property type="entry name" value="exosortase_XrtQ"/>
    <property type="match status" value="1"/>
</dbReference>
<dbReference type="EMBL" id="CP053697">
    <property type="protein sequence ID" value="QKE62365.1"/>
    <property type="molecule type" value="Genomic_DNA"/>
</dbReference>
<accession>A0A6M8FYU3</accession>
<keyword evidence="5" id="KW-0378">Hydrolase</keyword>
<dbReference type="InterPro" id="IPR019127">
    <property type="entry name" value="Exosortase"/>
</dbReference>
<evidence type="ECO:0000256" key="4">
    <source>
        <dbReference type="ARBA" id="ARBA00022692"/>
    </source>
</evidence>
<dbReference type="NCBIfam" id="TIGR04178">
    <property type="entry name" value="exo_archaeo"/>
    <property type="match status" value="1"/>
</dbReference>
<dbReference type="InterPro" id="IPR026392">
    <property type="entry name" value="Exo/Archaeosortase_dom"/>
</dbReference>
<proteinExistence type="predicted"/>
<feature type="transmembrane region" description="Helical" evidence="8">
    <location>
        <begin position="252"/>
        <end position="271"/>
    </location>
</feature>
<dbReference type="GO" id="GO:0005886">
    <property type="term" value="C:plasma membrane"/>
    <property type="evidence" value="ECO:0007669"/>
    <property type="project" value="UniProtKB-SubCell"/>
</dbReference>
<feature type="transmembrane region" description="Helical" evidence="8">
    <location>
        <begin position="95"/>
        <end position="112"/>
    </location>
</feature>
<dbReference type="AlphaFoldDB" id="A0A6M8FYU3"/>
<comment type="subcellular location">
    <subcellularLocation>
        <location evidence="1">Cell membrane</location>
        <topology evidence="1">Multi-pass membrane protein</topology>
    </subcellularLocation>
</comment>
<feature type="transmembrane region" description="Helical" evidence="8">
    <location>
        <begin position="186"/>
        <end position="205"/>
    </location>
</feature>
<feature type="transmembrane region" description="Helical" evidence="8">
    <location>
        <begin position="214"/>
        <end position="232"/>
    </location>
</feature>
<keyword evidence="10" id="KW-1185">Reference proteome</keyword>
<dbReference type="Proteomes" id="UP000501379">
    <property type="component" value="Chromosome"/>
</dbReference>
<protein>
    <submittedName>
        <fullName evidence="9">Exosortase Q</fullName>
    </submittedName>
</protein>
<evidence type="ECO:0000313" key="10">
    <source>
        <dbReference type="Proteomes" id="UP000501379"/>
    </source>
</evidence>
<evidence type="ECO:0000256" key="8">
    <source>
        <dbReference type="SAM" id="Phobius"/>
    </source>
</evidence>
<keyword evidence="2" id="KW-1003">Cell membrane</keyword>
<dbReference type="KEGG" id="pcam:HNE05_03000"/>
<evidence type="ECO:0000256" key="3">
    <source>
        <dbReference type="ARBA" id="ARBA00022670"/>
    </source>
</evidence>
<evidence type="ECO:0000256" key="2">
    <source>
        <dbReference type="ARBA" id="ARBA00022475"/>
    </source>
</evidence>
<feature type="transmembrane region" description="Helical" evidence="8">
    <location>
        <begin position="291"/>
        <end position="311"/>
    </location>
</feature>
<evidence type="ECO:0000256" key="7">
    <source>
        <dbReference type="ARBA" id="ARBA00023136"/>
    </source>
</evidence>
<dbReference type="GO" id="GO:0006508">
    <property type="term" value="P:proteolysis"/>
    <property type="evidence" value="ECO:0007669"/>
    <property type="project" value="UniProtKB-KW"/>
</dbReference>
<name>A0A6M8FYU3_9GAMM</name>
<keyword evidence="6 8" id="KW-1133">Transmembrane helix</keyword>
<organism evidence="9 10">
    <name type="scientific">Aquipseudomonas campi</name>
    <dbReference type="NCBI Taxonomy" id="2731681"/>
    <lineage>
        <taxon>Bacteria</taxon>
        <taxon>Pseudomonadati</taxon>
        <taxon>Pseudomonadota</taxon>
        <taxon>Gammaproteobacteria</taxon>
        <taxon>Pseudomonadales</taxon>
        <taxon>Pseudomonadaceae</taxon>
        <taxon>Aquipseudomonas</taxon>
    </lineage>
</organism>
<sequence length="461" mass="49694">MSVLALDRPAWRLQLPGWAWLLLPALALWPVWQRSLRRMSDGSDDPFGIVALATLLLVLWRERDQLAVTPRLPGLLLALLLSAAALLSQAWLPPLLRAVLAVLALFAALLAVRVPVQAWLAWCGLGLLALPLLSSLQFFIGYPLRVLTAEVSAWLLRAGGLEVGRQGSTLEVAGQLVMVDAPCSGIQMAWVAYFTAFATAAWLRLADRQLLRRLPLLGVLVLAGNILRNSLLVLQETGRLAWPAWMHEGTGLLVFVGVCALVLRYTAAGAVPQRAVPRHTPAAADRPLPPLLQGALLLAFGLLALSPLLGLPKSAPGPVERFVEWPQQFAGQPLQPLALSAVEQRFAAQFPGAIARFRAGAQVLSLRHVTRPTRKLHPAADCYRGLGYRIQAMSLQRRAQGGGLQRCFVASGQGPALRVCEYIEDAAGQSFTDTSAWYWAALGGGSTGPWLAVTVAEVLSP</sequence>
<dbReference type="Pfam" id="PF09721">
    <property type="entry name" value="Exosortase_EpsH"/>
    <property type="match status" value="1"/>
</dbReference>
<feature type="transmembrane region" description="Helical" evidence="8">
    <location>
        <begin position="72"/>
        <end position="89"/>
    </location>
</feature>
<evidence type="ECO:0000313" key="9">
    <source>
        <dbReference type="EMBL" id="QKE62365.1"/>
    </source>
</evidence>
<keyword evidence="4 8" id="KW-0812">Transmembrane</keyword>
<evidence type="ECO:0000256" key="6">
    <source>
        <dbReference type="ARBA" id="ARBA00022989"/>
    </source>
</evidence>
<reference evidence="9" key="1">
    <citation type="submission" date="2020-07" db="EMBL/GenBank/DDBJ databases">
        <title>Nitrate ammonifying Pseudomonas campi sp. nov. isolated from German agricultural grassland.</title>
        <authorList>
            <person name="Timsy T."/>
            <person name="Ulrich A."/>
            <person name="Spanner T."/>
            <person name="Foesel B."/>
            <person name="Kolb S."/>
            <person name="Horn M.A."/>
            <person name="Behrendt U."/>
        </authorList>
    </citation>
    <scope>NUCLEOTIDE SEQUENCE</scope>
    <source>
        <strain evidence="9">S1-A32-2</strain>
    </source>
</reference>
<feature type="transmembrane region" description="Helical" evidence="8">
    <location>
        <begin position="119"/>
        <end position="140"/>
    </location>
</feature>
<dbReference type="RefSeq" id="WP_173204097.1">
    <property type="nucleotide sequence ID" value="NZ_CP053697.2"/>
</dbReference>
<evidence type="ECO:0000256" key="5">
    <source>
        <dbReference type="ARBA" id="ARBA00022801"/>
    </source>
</evidence>